<keyword evidence="4" id="KW-1185">Reference proteome</keyword>
<dbReference type="InterPro" id="IPR036390">
    <property type="entry name" value="WH_DNA-bd_sf"/>
</dbReference>
<feature type="region of interest" description="Disordered" evidence="1">
    <location>
        <begin position="349"/>
        <end position="369"/>
    </location>
</feature>
<reference evidence="4" key="1">
    <citation type="submission" date="2019-10" db="EMBL/GenBank/DDBJ databases">
        <title>Streptomyces sp. nov., a novel actinobacterium isolated from alkaline environment.</title>
        <authorList>
            <person name="Golinska P."/>
        </authorList>
    </citation>
    <scope>NUCLEOTIDE SEQUENCE [LARGE SCALE GENOMIC DNA]</scope>
    <source>
        <strain evidence="4">DSM 42108</strain>
    </source>
</reference>
<dbReference type="EMBL" id="VKHS01000971">
    <property type="protein sequence ID" value="MBB0232497.1"/>
    <property type="molecule type" value="Genomic_DNA"/>
</dbReference>
<feature type="non-terminal residue" evidence="3">
    <location>
        <position position="369"/>
    </location>
</feature>
<dbReference type="SUPFAM" id="SSF46785">
    <property type="entry name" value="Winged helix' DNA-binding domain"/>
    <property type="match status" value="1"/>
</dbReference>
<proteinExistence type="predicted"/>
<name>A0A7W3T7U3_9ACTN</name>
<accession>A0A7W3T7U3</accession>
<organism evidence="3 4">
    <name type="scientific">Streptomyces calidiresistens</name>
    <dbReference type="NCBI Taxonomy" id="1485586"/>
    <lineage>
        <taxon>Bacteria</taxon>
        <taxon>Bacillati</taxon>
        <taxon>Actinomycetota</taxon>
        <taxon>Actinomycetes</taxon>
        <taxon>Kitasatosporales</taxon>
        <taxon>Streptomycetaceae</taxon>
        <taxon>Streptomyces</taxon>
    </lineage>
</organism>
<dbReference type="InterPro" id="IPR001845">
    <property type="entry name" value="HTH_ArsR_DNA-bd_dom"/>
</dbReference>
<dbReference type="SMART" id="SM00418">
    <property type="entry name" value="HTH_ARSR"/>
    <property type="match status" value="1"/>
</dbReference>
<evidence type="ECO:0000259" key="2">
    <source>
        <dbReference type="SMART" id="SM00418"/>
    </source>
</evidence>
<dbReference type="AlphaFoldDB" id="A0A7W3T7U3"/>
<dbReference type="InterPro" id="IPR036388">
    <property type="entry name" value="WH-like_DNA-bd_sf"/>
</dbReference>
<evidence type="ECO:0000256" key="1">
    <source>
        <dbReference type="SAM" id="MobiDB-lite"/>
    </source>
</evidence>
<dbReference type="Gene3D" id="1.10.10.10">
    <property type="entry name" value="Winged helix-like DNA-binding domain superfamily/Winged helix DNA-binding domain"/>
    <property type="match status" value="1"/>
</dbReference>
<feature type="domain" description="HTH arsR-type" evidence="2">
    <location>
        <begin position="274"/>
        <end position="350"/>
    </location>
</feature>
<evidence type="ECO:0000313" key="3">
    <source>
        <dbReference type="EMBL" id="MBB0232497.1"/>
    </source>
</evidence>
<protein>
    <submittedName>
        <fullName evidence="3">ArsR family transcriptional regulator</fullName>
    </submittedName>
</protein>
<evidence type="ECO:0000313" key="4">
    <source>
        <dbReference type="Proteomes" id="UP000530234"/>
    </source>
</evidence>
<comment type="caution">
    <text evidence="3">The sequence shown here is derived from an EMBL/GenBank/DDBJ whole genome shotgun (WGS) entry which is preliminary data.</text>
</comment>
<dbReference type="GO" id="GO:0003700">
    <property type="term" value="F:DNA-binding transcription factor activity"/>
    <property type="evidence" value="ECO:0007669"/>
    <property type="project" value="InterPro"/>
</dbReference>
<dbReference type="RefSeq" id="WP_182667027.1">
    <property type="nucleotide sequence ID" value="NZ_VKHS01000971.1"/>
</dbReference>
<sequence>MLRIHFTDADLARTRVASRPDPLWEIVTSLYRLQTRSGRRGHAHWYRLARRRLVERGLARAVRTVLLPFFPRGVYLPDFLTPAESEHGLEEGLEAILACPPSRVRAETALLARTSPAPLPLRVDAPEPRRELVALMRAYHEAVLAPVEEELRAVVEAERSLRLRDLLDGGVGGMLTGLGPGTRLQGSVLSVRYPGADRDLRLAGRGLRIVPSRFCRDTPITLADPTLPPVLVHPPGNAAGNRGMTRGPGDGAPCGTGDHPWSGTRRGTDGAGDAPLAVLLGRTRAIALHAVETGATTGEIARAAGVSCSAASRHAGALRNAGLVNSNRCGTYVLHTLTPAGAALLRAASGERTPPDPPPHADGGGVRSP</sequence>
<dbReference type="Proteomes" id="UP000530234">
    <property type="component" value="Unassembled WGS sequence"/>
</dbReference>
<dbReference type="InterPro" id="IPR011991">
    <property type="entry name" value="ArsR-like_HTH"/>
</dbReference>
<dbReference type="CDD" id="cd00090">
    <property type="entry name" value="HTH_ARSR"/>
    <property type="match status" value="1"/>
</dbReference>
<gene>
    <name evidence="3" type="ORF">FOE67_24180</name>
</gene>
<feature type="region of interest" description="Disordered" evidence="1">
    <location>
        <begin position="235"/>
        <end position="270"/>
    </location>
</feature>